<reference evidence="1 2" key="1">
    <citation type="submission" date="2018-05" db="EMBL/GenBank/DDBJ databases">
        <title>Streptomyces venezuelae.</title>
        <authorList>
            <person name="Kim W."/>
            <person name="Lee N."/>
            <person name="Cho B.-K."/>
        </authorList>
    </citation>
    <scope>NUCLEOTIDE SEQUENCE [LARGE SCALE GENOMIC DNA]</scope>
    <source>
        <strain evidence="1 2">ATCC 14584</strain>
    </source>
</reference>
<dbReference type="InterPro" id="IPR036513">
    <property type="entry name" value="STAS_dom_sf"/>
</dbReference>
<sequence length="106" mass="11156">MPLPPLNSYRHDRRTRALITLAGEIGLETMPLMRTTLERCLRDGVRTIDIDLTGSGFLLQGPSTVPGPVSRPAALFATAPVPLAVAGFDTSRRVVPAVPAVPGGVA</sequence>
<protein>
    <recommendedName>
        <fullName evidence="3">STAS domain-containing protein</fullName>
    </recommendedName>
</protein>
<name>A0A5P2BST8_STRVZ</name>
<dbReference type="Gene3D" id="3.30.750.24">
    <property type="entry name" value="STAS domain"/>
    <property type="match status" value="1"/>
</dbReference>
<gene>
    <name evidence="1" type="ORF">DEJ48_09265</name>
</gene>
<evidence type="ECO:0000313" key="1">
    <source>
        <dbReference type="EMBL" id="QES33555.1"/>
    </source>
</evidence>
<dbReference type="Proteomes" id="UP000322927">
    <property type="component" value="Chromosome"/>
</dbReference>
<organism evidence="1 2">
    <name type="scientific">Streptomyces venezuelae</name>
    <dbReference type="NCBI Taxonomy" id="54571"/>
    <lineage>
        <taxon>Bacteria</taxon>
        <taxon>Bacillati</taxon>
        <taxon>Actinomycetota</taxon>
        <taxon>Actinomycetes</taxon>
        <taxon>Kitasatosporales</taxon>
        <taxon>Streptomycetaceae</taxon>
        <taxon>Streptomyces</taxon>
    </lineage>
</organism>
<accession>A0A5P2BST8</accession>
<evidence type="ECO:0000313" key="2">
    <source>
        <dbReference type="Proteomes" id="UP000322927"/>
    </source>
</evidence>
<dbReference type="RefSeq" id="WP_150215698.1">
    <property type="nucleotide sequence ID" value="NZ_CP029192.1"/>
</dbReference>
<dbReference type="AlphaFoldDB" id="A0A5P2BST8"/>
<proteinExistence type="predicted"/>
<evidence type="ECO:0008006" key="3">
    <source>
        <dbReference type="Google" id="ProtNLM"/>
    </source>
</evidence>
<dbReference type="OrthoDB" id="5188325at2"/>
<dbReference type="EMBL" id="CP029192">
    <property type="protein sequence ID" value="QES33555.1"/>
    <property type="molecule type" value="Genomic_DNA"/>
</dbReference>